<sequence>MPPQILGLDDQARAARLALAIAARTFLALCVGGK</sequence>
<evidence type="ECO:0000313" key="1">
    <source>
        <dbReference type="EMBL" id="VTO98006.1"/>
    </source>
</evidence>
<accession>A0A653EKK1</accession>
<gene>
    <name evidence="1" type="ORF">BIN_B_01160</name>
</gene>
<reference evidence="1" key="1">
    <citation type="submission" date="2019-05" db="EMBL/GenBank/DDBJ databases">
        <authorList>
            <person name="Naeem R."/>
            <person name="Antony C."/>
            <person name="Guan Q."/>
        </authorList>
    </citation>
    <scope>NUCLEOTIDE SEQUENCE</scope>
    <source>
        <strain evidence="1">3</strain>
    </source>
</reference>
<dbReference type="EMBL" id="LR589259">
    <property type="protein sequence ID" value="VTO98006.1"/>
    <property type="molecule type" value="Genomic_DNA"/>
</dbReference>
<proteinExistence type="predicted"/>
<protein>
    <submittedName>
        <fullName evidence="1">Uncharacterized protein</fullName>
    </submittedName>
</protein>
<organism evidence="1">
    <name type="scientific">Mycobacterium kansasii</name>
    <dbReference type="NCBI Taxonomy" id="1768"/>
    <lineage>
        <taxon>Bacteria</taxon>
        <taxon>Bacillati</taxon>
        <taxon>Actinomycetota</taxon>
        <taxon>Actinomycetes</taxon>
        <taxon>Mycobacteriales</taxon>
        <taxon>Mycobacteriaceae</taxon>
        <taxon>Mycobacterium</taxon>
    </lineage>
</organism>
<dbReference type="AlphaFoldDB" id="A0A653EKK1"/>
<name>A0A653EKK1_MYCKA</name>